<evidence type="ECO:0000313" key="6">
    <source>
        <dbReference type="EMBL" id="BES95169.1"/>
    </source>
</evidence>
<evidence type="ECO:0000313" key="7">
    <source>
        <dbReference type="Proteomes" id="UP001307889"/>
    </source>
</evidence>
<feature type="domain" description="MIF4G" evidence="5">
    <location>
        <begin position="145"/>
        <end position="335"/>
    </location>
</feature>
<evidence type="ECO:0000259" key="5">
    <source>
        <dbReference type="Pfam" id="PF02854"/>
    </source>
</evidence>
<dbReference type="PANTHER" id="PTHR23254:SF16">
    <property type="entry name" value="CBP80_20-DEPENDENT TRANSLATION INITIATION FACTOR"/>
    <property type="match status" value="1"/>
</dbReference>
<protein>
    <submittedName>
        <fullName evidence="6">MIF4G domain</fullName>
    </submittedName>
</protein>
<feature type="region of interest" description="Disordered" evidence="4">
    <location>
        <begin position="83"/>
        <end position="127"/>
    </location>
</feature>
<evidence type="ECO:0000256" key="3">
    <source>
        <dbReference type="ARBA" id="ARBA00022845"/>
    </source>
</evidence>
<dbReference type="Pfam" id="PF02854">
    <property type="entry name" value="MIF4G"/>
    <property type="match status" value="1"/>
</dbReference>
<evidence type="ECO:0000256" key="2">
    <source>
        <dbReference type="ARBA" id="ARBA00022490"/>
    </source>
</evidence>
<comment type="subcellular location">
    <subcellularLocation>
        <location evidence="1">Cytoplasm</location>
    </subcellularLocation>
</comment>
<keyword evidence="2" id="KW-0963">Cytoplasm</keyword>
<evidence type="ECO:0000256" key="4">
    <source>
        <dbReference type="SAM" id="MobiDB-lite"/>
    </source>
</evidence>
<dbReference type="Proteomes" id="UP001307889">
    <property type="component" value="Chromosome 6"/>
</dbReference>
<dbReference type="Gene3D" id="1.25.40.180">
    <property type="match status" value="1"/>
</dbReference>
<organism evidence="6 7">
    <name type="scientific">Nesidiocoris tenuis</name>
    <dbReference type="NCBI Taxonomy" id="355587"/>
    <lineage>
        <taxon>Eukaryota</taxon>
        <taxon>Metazoa</taxon>
        <taxon>Ecdysozoa</taxon>
        <taxon>Arthropoda</taxon>
        <taxon>Hexapoda</taxon>
        <taxon>Insecta</taxon>
        <taxon>Pterygota</taxon>
        <taxon>Neoptera</taxon>
        <taxon>Paraneoptera</taxon>
        <taxon>Hemiptera</taxon>
        <taxon>Heteroptera</taxon>
        <taxon>Panheteroptera</taxon>
        <taxon>Cimicomorpha</taxon>
        <taxon>Miridae</taxon>
        <taxon>Dicyphina</taxon>
        <taxon>Nesidiocoris</taxon>
    </lineage>
</organism>
<dbReference type="PANTHER" id="PTHR23254">
    <property type="entry name" value="EIF4G DOMAIN PROTEIN"/>
    <property type="match status" value="1"/>
</dbReference>
<keyword evidence="3" id="KW-0810">Translation regulation</keyword>
<sequence>MTGTRTRPGMELYRPPNQRDPGQINGTRLNVHAKEFVMTGSPLQGSKSTGNILHATHDENHHRKTSAKSITNNTLTSAGHLQAQRGVQFSGEQDAASRGRDLKRSKSMSHAHGGGNQPVASTTNSAPTAAPPEIAYLFEKTPSVSALVKSACNNPTELQPNQLMELAKILVDKAMDDRAHAQSYASICLIVAEKESSGTFLESLLNISQFAVEKKCYKDGTHRYHAFMAFLNELYSLLKPKQVHLNPYATVPPTLTVLSLIVQVCRSVLSQKNLTQRTEVECLFFTVTTVGRDIEAEEPKLLDSLMWSVRDAFLSATTSPPIKKTLLQLVELRATKWHLPATAIMYYQNPNPFP</sequence>
<feature type="region of interest" description="Disordered" evidence="4">
    <location>
        <begin position="1"/>
        <end position="24"/>
    </location>
</feature>
<reference evidence="6 7" key="1">
    <citation type="submission" date="2023-09" db="EMBL/GenBank/DDBJ databases">
        <title>Nesidiocoris tenuis whole genome shotgun sequence.</title>
        <authorList>
            <person name="Shibata T."/>
            <person name="Shimoda M."/>
            <person name="Kobayashi T."/>
            <person name="Uehara T."/>
        </authorList>
    </citation>
    <scope>NUCLEOTIDE SEQUENCE [LARGE SCALE GENOMIC DNA]</scope>
    <source>
        <strain evidence="6 7">Japan</strain>
    </source>
</reference>
<proteinExistence type="predicted"/>
<gene>
    <name evidence="6" type="ORF">NTJ_07978</name>
</gene>
<keyword evidence="7" id="KW-1185">Reference proteome</keyword>
<name>A0ABN7ASI3_9HEMI</name>
<dbReference type="InterPro" id="IPR016024">
    <property type="entry name" value="ARM-type_fold"/>
</dbReference>
<dbReference type="InterPro" id="IPR051367">
    <property type="entry name" value="mRNA_TranslReg/HistoneTransl"/>
</dbReference>
<feature type="compositionally biased region" description="Low complexity" evidence="4">
    <location>
        <begin position="118"/>
        <end position="127"/>
    </location>
</feature>
<feature type="compositionally biased region" description="Basic and acidic residues" evidence="4">
    <location>
        <begin position="95"/>
        <end position="104"/>
    </location>
</feature>
<dbReference type="InterPro" id="IPR003890">
    <property type="entry name" value="MIF4G-like_typ-3"/>
</dbReference>
<dbReference type="SUPFAM" id="SSF48371">
    <property type="entry name" value="ARM repeat"/>
    <property type="match status" value="1"/>
</dbReference>
<dbReference type="EMBL" id="AP028914">
    <property type="protein sequence ID" value="BES95169.1"/>
    <property type="molecule type" value="Genomic_DNA"/>
</dbReference>
<accession>A0ABN7ASI3</accession>
<evidence type="ECO:0000256" key="1">
    <source>
        <dbReference type="ARBA" id="ARBA00004496"/>
    </source>
</evidence>